<dbReference type="GO" id="GO:0016020">
    <property type="term" value="C:membrane"/>
    <property type="evidence" value="ECO:0007669"/>
    <property type="project" value="TreeGrafter"/>
</dbReference>
<organism evidence="8 9">
    <name type="scientific">Thiothrix lacustris</name>
    <dbReference type="NCBI Taxonomy" id="525917"/>
    <lineage>
        <taxon>Bacteria</taxon>
        <taxon>Pseudomonadati</taxon>
        <taxon>Pseudomonadota</taxon>
        <taxon>Gammaproteobacteria</taxon>
        <taxon>Thiotrichales</taxon>
        <taxon>Thiotrichaceae</taxon>
        <taxon>Thiothrix</taxon>
    </lineage>
</organism>
<dbReference type="PANTHER" id="PTHR22726:SF24">
    <property type="entry name" value="M48 FAMILY METALLOPEPTIDASE"/>
    <property type="match status" value="1"/>
</dbReference>
<evidence type="ECO:0000256" key="6">
    <source>
        <dbReference type="RuleBase" id="RU003983"/>
    </source>
</evidence>
<keyword evidence="5 6" id="KW-0482">Metalloprotease</keyword>
<sequence>MRYAAVVMGIVLGGLTQLLGCSVNPVSGENQLALMSEGEEVNAGQQAHRDVLAQNPPYRDAALQAYVSRIGQTMAAQSHRNHLPYTFTVLDDPAVNAFALPGGYVYITSGLLAYLNSEAELAGVLAHEIGHVAARHNVSQASWGAVGEIATKILSEKLGNPELISTLGELGLRQYGRDQELQADGLAAEYLARAGYDPAYMVNVIATLQAYDQFTGGGSEPYRDLLSTHPSNDQRLQQLIAQARQYGGGRRDPGHETFLRQIEGLRLPLGNGQTVQVRLLTARPGDNFERLAQSSRLRNNAAMHLRVLNGLFPNGEPRPGQLLKTIQ</sequence>
<proteinExistence type="inferred from homology"/>
<feature type="domain" description="Peptidase M48" evidence="7">
    <location>
        <begin position="63"/>
        <end position="239"/>
    </location>
</feature>
<evidence type="ECO:0000256" key="4">
    <source>
        <dbReference type="ARBA" id="ARBA00022833"/>
    </source>
</evidence>
<dbReference type="EMBL" id="MTEJ01000246">
    <property type="protein sequence ID" value="OQX06409.1"/>
    <property type="molecule type" value="Genomic_DNA"/>
</dbReference>
<dbReference type="CDD" id="cd07333">
    <property type="entry name" value="M48C_bepA_like"/>
    <property type="match status" value="1"/>
</dbReference>
<dbReference type="InterPro" id="IPR051156">
    <property type="entry name" value="Mito/Outer_Membr_Metalloprot"/>
</dbReference>
<keyword evidence="2" id="KW-0479">Metal-binding</keyword>
<dbReference type="Proteomes" id="UP000192491">
    <property type="component" value="Unassembled WGS sequence"/>
</dbReference>
<evidence type="ECO:0000259" key="7">
    <source>
        <dbReference type="Pfam" id="PF01435"/>
    </source>
</evidence>
<dbReference type="PANTHER" id="PTHR22726">
    <property type="entry name" value="METALLOENDOPEPTIDASE OMA1"/>
    <property type="match status" value="1"/>
</dbReference>
<evidence type="ECO:0000256" key="5">
    <source>
        <dbReference type="ARBA" id="ARBA00023049"/>
    </source>
</evidence>
<keyword evidence="3 6" id="KW-0378">Hydrolase</keyword>
<evidence type="ECO:0000256" key="1">
    <source>
        <dbReference type="ARBA" id="ARBA00022670"/>
    </source>
</evidence>
<evidence type="ECO:0000256" key="3">
    <source>
        <dbReference type="ARBA" id="ARBA00022801"/>
    </source>
</evidence>
<comment type="caution">
    <text evidence="8">The sequence shown here is derived from an EMBL/GenBank/DDBJ whole genome shotgun (WGS) entry which is preliminary data.</text>
</comment>
<reference evidence="8 9" key="1">
    <citation type="submission" date="2017-01" db="EMBL/GenBank/DDBJ databases">
        <title>Novel large sulfur bacteria in the metagenomes of groundwater-fed chemosynthetic microbial mats in the Lake Huron basin.</title>
        <authorList>
            <person name="Sharrar A.M."/>
            <person name="Flood B.E."/>
            <person name="Bailey J.V."/>
            <person name="Jones D.S."/>
            <person name="Biddanda B."/>
            <person name="Ruberg S.A."/>
            <person name="Marcus D.N."/>
            <person name="Dick G.J."/>
        </authorList>
    </citation>
    <scope>NUCLEOTIDE SEQUENCE [LARGE SCALE GENOMIC DNA]</scope>
    <source>
        <strain evidence="8">A8</strain>
    </source>
</reference>
<evidence type="ECO:0000313" key="9">
    <source>
        <dbReference type="Proteomes" id="UP000192491"/>
    </source>
</evidence>
<gene>
    <name evidence="8" type="ORF">BWK73_30910</name>
</gene>
<dbReference type="Pfam" id="PF01435">
    <property type="entry name" value="Peptidase_M48"/>
    <property type="match status" value="1"/>
</dbReference>
<comment type="cofactor">
    <cofactor evidence="6">
        <name>Zn(2+)</name>
        <dbReference type="ChEBI" id="CHEBI:29105"/>
    </cofactor>
    <text evidence="6">Binds 1 zinc ion per subunit.</text>
</comment>
<accession>A0A1Y1QIF5</accession>
<name>A0A1Y1QIF5_9GAMM</name>
<comment type="similarity">
    <text evidence="6">Belongs to the peptidase M48 family.</text>
</comment>
<dbReference type="GO" id="GO:0004222">
    <property type="term" value="F:metalloendopeptidase activity"/>
    <property type="evidence" value="ECO:0007669"/>
    <property type="project" value="InterPro"/>
</dbReference>
<keyword evidence="4 6" id="KW-0862">Zinc</keyword>
<dbReference type="InterPro" id="IPR001915">
    <property type="entry name" value="Peptidase_M48"/>
</dbReference>
<dbReference type="AlphaFoldDB" id="A0A1Y1QIF5"/>
<dbReference type="GO" id="GO:0046872">
    <property type="term" value="F:metal ion binding"/>
    <property type="evidence" value="ECO:0007669"/>
    <property type="project" value="UniProtKB-KW"/>
</dbReference>
<protein>
    <recommendedName>
        <fullName evidence="7">Peptidase M48 domain-containing protein</fullName>
    </recommendedName>
</protein>
<dbReference type="Gene3D" id="3.30.2010.10">
    <property type="entry name" value="Metalloproteases ('zincins'), catalytic domain"/>
    <property type="match status" value="1"/>
</dbReference>
<evidence type="ECO:0000256" key="2">
    <source>
        <dbReference type="ARBA" id="ARBA00022723"/>
    </source>
</evidence>
<dbReference type="GO" id="GO:0051603">
    <property type="term" value="P:proteolysis involved in protein catabolic process"/>
    <property type="evidence" value="ECO:0007669"/>
    <property type="project" value="TreeGrafter"/>
</dbReference>
<evidence type="ECO:0000313" key="8">
    <source>
        <dbReference type="EMBL" id="OQX06409.1"/>
    </source>
</evidence>
<keyword evidence="1 6" id="KW-0645">Protease</keyword>